<evidence type="ECO:0000313" key="5">
    <source>
        <dbReference type="Proteomes" id="UP001249959"/>
    </source>
</evidence>
<dbReference type="EMBL" id="JAVNWW010000002">
    <property type="protein sequence ID" value="MDU0808677.1"/>
    <property type="molecule type" value="Genomic_DNA"/>
</dbReference>
<feature type="signal peptide" evidence="2">
    <location>
        <begin position="1"/>
        <end position="22"/>
    </location>
</feature>
<dbReference type="SUPFAM" id="SSF51338">
    <property type="entry name" value="Composite domain of metallo-dependent hydrolases"/>
    <property type="match status" value="2"/>
</dbReference>
<name>A0ABU3TSP3_9BACT</name>
<dbReference type="PANTHER" id="PTHR43135">
    <property type="entry name" value="ALPHA-D-RIBOSE 1-METHYLPHOSPHONATE 5-TRIPHOSPHATE DIPHOSPHATASE"/>
    <property type="match status" value="1"/>
</dbReference>
<evidence type="ECO:0000256" key="2">
    <source>
        <dbReference type="SAM" id="SignalP"/>
    </source>
</evidence>
<feature type="region of interest" description="Disordered" evidence="1">
    <location>
        <begin position="958"/>
        <end position="984"/>
    </location>
</feature>
<dbReference type="RefSeq" id="WP_316070516.1">
    <property type="nucleotide sequence ID" value="NZ_JAVNWW010000002.1"/>
</dbReference>
<feature type="domain" description="Amidohydrolase-related" evidence="3">
    <location>
        <begin position="840"/>
        <end position="931"/>
    </location>
</feature>
<dbReference type="InterPro" id="IPR032466">
    <property type="entry name" value="Metal_Hydrolase"/>
</dbReference>
<evidence type="ECO:0000259" key="3">
    <source>
        <dbReference type="Pfam" id="PF01979"/>
    </source>
</evidence>
<gene>
    <name evidence="4" type="ORF">PQG45_06495</name>
</gene>
<dbReference type="Gene3D" id="3.20.20.140">
    <property type="entry name" value="Metal-dependent hydrolases"/>
    <property type="match status" value="2"/>
</dbReference>
<keyword evidence="2" id="KW-0732">Signal</keyword>
<protein>
    <submittedName>
        <fullName evidence="4">Amidohydrolase family protein</fullName>
    </submittedName>
</protein>
<accession>A0ABU3TSP3</accession>
<dbReference type="SUPFAM" id="SSF51556">
    <property type="entry name" value="Metallo-dependent hydrolases"/>
    <property type="match status" value="1"/>
</dbReference>
<reference evidence="4 5" key="1">
    <citation type="submission" date="2023-09" db="EMBL/GenBank/DDBJ databases">
        <title>Aquirufa genomes.</title>
        <authorList>
            <person name="Pitt A."/>
        </authorList>
    </citation>
    <scope>NUCLEOTIDE SEQUENCE [LARGE SCALE GENOMIC DNA]</scope>
    <source>
        <strain evidence="4 5">LEOWEIH-7C</strain>
    </source>
</reference>
<dbReference type="Pfam" id="PF01979">
    <property type="entry name" value="Amidohydro_1"/>
    <property type="match status" value="2"/>
</dbReference>
<dbReference type="InterPro" id="IPR011059">
    <property type="entry name" value="Metal-dep_hydrolase_composite"/>
</dbReference>
<comment type="caution">
    <text evidence="4">The sequence shown here is derived from an EMBL/GenBank/DDBJ whole genome shotgun (WGS) entry which is preliminary data.</text>
</comment>
<proteinExistence type="predicted"/>
<sequence>MKIFSYRSLGVILFFLAQGLQAQVTFPINDVANPRAGYYAFVHATVVKDAKTTLQNATLLIKQGRIEAVGTSVAIPKDAVVIECKGKFIYPSFVDAFSDYGMEAVTASNYSYRAPSQMISNTKGPFSWNQALKSEVEHVKHFAVNESKAKDLRKLGFGAVSTSQPDGISRGTSALVSLAKDRENMVVLKEKTAAHFSFEKGSSTQDYPGSLMGSVALLRQNFLDAQWYKSKPAQEGLNLSLDRFNQNAGLPQIFAVTEKWNVLRADKIGDEFGVQYIIKGSGDEYQRIDEMKATKAAFILPLAFPQTIDVEDPTDMRFVNVAELKHWELAPTNPAAFEKANISFALTANGLKDVTTFFPNLRKAIQYGLSEQKALEALTTTPAQLLGVADLVGSLDQGKVANFFISNGPVFAEKSAIIENWVQGSGYAVQTDLWTNLAGTYQVTLGANAAKLVIQGEPGSYKASLMASDTTQVDVTQKDQLVNLGYTSKADKSQRVRLTGSYDGSSISGTGQLASGSWISWKAIRSEAAKSDSSMAKVTKPEAVGDVVFPFNGFGQKTIAKQENLLIQHATVWTNEKQGVLKDADVLVKAGKIVQVGKGLKDPSARIVDGTGKHVTAGIIDEHSHVGATGGINECTQSVTAEARIADVIDPDDVDIYRQLSGGVTASHILHGSCNVIGGQTQLLKFRWGQNAEALKFANWDPFIKFALGENVKRSWNTSNPRFPDTRMGVEQVLTDAFTRARDYEKQGPGKRIDLELETLLEILNKKRFITCHSYVQSEINSILKVADKFGFTVNTLTHILEGYKVADKMKAHGANASTFADWWNYKMEVLDAIPQNAAIMQAVGVNVAINSDDAEMARRLNQEAAKSIKYAGMSEEDALKMVTLNPAKMLHVADRVGSIAPGKDADLVIWSDHPLSIYAKSEKTIVDGTVVFDRAEDAKLQVALQTEKQRLIQKMIASKKGGASTRPSAPSVKKQNMCEEDHNHDKSLWERIASRFIDEDHINE</sequence>
<feature type="chain" id="PRO_5046786148" evidence="2">
    <location>
        <begin position="23"/>
        <end position="1005"/>
    </location>
</feature>
<evidence type="ECO:0000256" key="1">
    <source>
        <dbReference type="SAM" id="MobiDB-lite"/>
    </source>
</evidence>
<evidence type="ECO:0000313" key="4">
    <source>
        <dbReference type="EMBL" id="MDU0808677.1"/>
    </source>
</evidence>
<dbReference type="Proteomes" id="UP001249959">
    <property type="component" value="Unassembled WGS sequence"/>
</dbReference>
<dbReference type="InterPro" id="IPR051781">
    <property type="entry name" value="Metallo-dep_Hydrolase"/>
</dbReference>
<dbReference type="Gene3D" id="2.30.40.10">
    <property type="entry name" value="Urease, subunit C, domain 1"/>
    <property type="match status" value="2"/>
</dbReference>
<feature type="domain" description="Amidohydrolase-related" evidence="3">
    <location>
        <begin position="350"/>
        <end position="412"/>
    </location>
</feature>
<organism evidence="4 5">
    <name type="scientific">Aquirufa regiilacus</name>
    <dbReference type="NCBI Taxonomy" id="3024868"/>
    <lineage>
        <taxon>Bacteria</taxon>
        <taxon>Pseudomonadati</taxon>
        <taxon>Bacteroidota</taxon>
        <taxon>Cytophagia</taxon>
        <taxon>Cytophagales</taxon>
        <taxon>Flectobacillaceae</taxon>
        <taxon>Aquirufa</taxon>
    </lineage>
</organism>
<dbReference type="InterPro" id="IPR006680">
    <property type="entry name" value="Amidohydro-rel"/>
</dbReference>
<keyword evidence="5" id="KW-1185">Reference proteome</keyword>
<dbReference type="PANTHER" id="PTHR43135:SF3">
    <property type="entry name" value="ALPHA-D-RIBOSE 1-METHYLPHOSPHONATE 5-TRIPHOSPHATE DIPHOSPHATASE"/>
    <property type="match status" value="1"/>
</dbReference>